<dbReference type="OrthoDB" id="2260257at2759"/>
<comment type="caution">
    <text evidence="5">The sequence shown here is derived from an EMBL/GenBank/DDBJ whole genome shotgun (WGS) entry which is preliminary data.</text>
</comment>
<dbReference type="AlphaFoldDB" id="A0A218Z4W3"/>
<feature type="compositionally biased region" description="Low complexity" evidence="2">
    <location>
        <begin position="125"/>
        <end position="198"/>
    </location>
</feature>
<keyword evidence="6" id="KW-1185">Reference proteome</keyword>
<organism evidence="5 6">
    <name type="scientific">Diplocarpon coronariae</name>
    <dbReference type="NCBI Taxonomy" id="2795749"/>
    <lineage>
        <taxon>Eukaryota</taxon>
        <taxon>Fungi</taxon>
        <taxon>Dikarya</taxon>
        <taxon>Ascomycota</taxon>
        <taxon>Pezizomycotina</taxon>
        <taxon>Leotiomycetes</taxon>
        <taxon>Helotiales</taxon>
        <taxon>Drepanopezizaceae</taxon>
        <taxon>Diplocarpon</taxon>
    </lineage>
</organism>
<dbReference type="STRING" id="503106.A0A218Z4W3"/>
<keyword evidence="1 3" id="KW-0732">Signal</keyword>
<dbReference type="PANTHER" id="PTHR40633:SF1">
    <property type="entry name" value="GPI ANCHORED SERINE-THREONINE RICH PROTEIN (AFU_ORTHOLOGUE AFUA_1G03630)"/>
    <property type="match status" value="1"/>
</dbReference>
<evidence type="ECO:0000259" key="4">
    <source>
        <dbReference type="Pfam" id="PF10342"/>
    </source>
</evidence>
<evidence type="ECO:0000256" key="2">
    <source>
        <dbReference type="SAM" id="MobiDB-lite"/>
    </source>
</evidence>
<gene>
    <name evidence="5" type="ORF">B2J93_3654</name>
</gene>
<feature type="signal peptide" evidence="3">
    <location>
        <begin position="1"/>
        <end position="18"/>
    </location>
</feature>
<feature type="compositionally biased region" description="Polar residues" evidence="2">
    <location>
        <begin position="199"/>
        <end position="208"/>
    </location>
</feature>
<reference evidence="5 6" key="1">
    <citation type="submission" date="2017-04" db="EMBL/GenBank/DDBJ databases">
        <title>Draft genome sequence of Marssonina coronaria NL1: causal agent of apple blotch.</title>
        <authorList>
            <person name="Cheng Q."/>
        </authorList>
    </citation>
    <scope>NUCLEOTIDE SEQUENCE [LARGE SCALE GENOMIC DNA]</scope>
    <source>
        <strain evidence="5 6">NL1</strain>
    </source>
</reference>
<sequence>MQFSSTLLLMAWAALAAAQNPFTFNELDSVTAGQPFTITWAPSTGSVDTVTLLLRQGDSDNLSTVETIASNVKNTGSYVWTPSTSLVNGDGYAFEIVDDGNTDIVNYSKQFSIVSTNTVSSVRPSSTTAESSASATSASTTSESSASSSASTSASTSASSSSSESATSTQSRTRTSASTETETASRTATSSSGTGSATVSPTALNGSGSLKVGVGMLAMVGAVMALL</sequence>
<accession>A0A218Z4W3</accession>
<dbReference type="InterPro" id="IPR018466">
    <property type="entry name" value="Kre9/Knh1-like_N"/>
</dbReference>
<feature type="domain" description="Yeast cell wall synthesis Kre9/Knh1-like N-terminal" evidence="4">
    <location>
        <begin position="28"/>
        <end position="113"/>
    </location>
</feature>
<dbReference type="Proteomes" id="UP000242519">
    <property type="component" value="Unassembled WGS sequence"/>
</dbReference>
<evidence type="ECO:0000313" key="5">
    <source>
        <dbReference type="EMBL" id="OWP03028.1"/>
    </source>
</evidence>
<dbReference type="PANTHER" id="PTHR40633">
    <property type="entry name" value="MATRIX PROTEIN, PUTATIVE (AFU_ORTHOLOGUE AFUA_8G05410)-RELATED"/>
    <property type="match status" value="1"/>
</dbReference>
<evidence type="ECO:0000313" key="6">
    <source>
        <dbReference type="Proteomes" id="UP000242519"/>
    </source>
</evidence>
<evidence type="ECO:0000256" key="1">
    <source>
        <dbReference type="ARBA" id="ARBA00022729"/>
    </source>
</evidence>
<dbReference type="Pfam" id="PF10342">
    <property type="entry name" value="Kre9_KNH"/>
    <property type="match status" value="1"/>
</dbReference>
<dbReference type="InterPro" id="IPR052982">
    <property type="entry name" value="SRP1/TIP1-like"/>
</dbReference>
<dbReference type="EMBL" id="MZNU01000202">
    <property type="protein sequence ID" value="OWP03028.1"/>
    <property type="molecule type" value="Genomic_DNA"/>
</dbReference>
<feature type="chain" id="PRO_5013143715" evidence="3">
    <location>
        <begin position="19"/>
        <end position="227"/>
    </location>
</feature>
<name>A0A218Z4W3_9HELO</name>
<evidence type="ECO:0000256" key="3">
    <source>
        <dbReference type="SAM" id="SignalP"/>
    </source>
</evidence>
<feature type="region of interest" description="Disordered" evidence="2">
    <location>
        <begin position="118"/>
        <end position="209"/>
    </location>
</feature>
<dbReference type="InParanoid" id="A0A218Z4W3"/>
<protein>
    <submittedName>
        <fullName evidence="5">GPI anchored serine-threonine rich protein</fullName>
    </submittedName>
</protein>
<proteinExistence type="predicted"/>